<feature type="compositionally biased region" description="Basic and acidic residues" evidence="1">
    <location>
        <begin position="15"/>
        <end position="44"/>
    </location>
</feature>
<evidence type="ECO:0000313" key="3">
    <source>
        <dbReference type="Proteomes" id="UP001215598"/>
    </source>
</evidence>
<proteinExistence type="predicted"/>
<organism evidence="2 3">
    <name type="scientific">Mycena metata</name>
    <dbReference type="NCBI Taxonomy" id="1033252"/>
    <lineage>
        <taxon>Eukaryota</taxon>
        <taxon>Fungi</taxon>
        <taxon>Dikarya</taxon>
        <taxon>Basidiomycota</taxon>
        <taxon>Agaricomycotina</taxon>
        <taxon>Agaricomycetes</taxon>
        <taxon>Agaricomycetidae</taxon>
        <taxon>Agaricales</taxon>
        <taxon>Marasmiineae</taxon>
        <taxon>Mycenaceae</taxon>
        <taxon>Mycena</taxon>
    </lineage>
</organism>
<feature type="region of interest" description="Disordered" evidence="1">
    <location>
        <begin position="1"/>
        <end position="144"/>
    </location>
</feature>
<evidence type="ECO:0000256" key="1">
    <source>
        <dbReference type="SAM" id="MobiDB-lite"/>
    </source>
</evidence>
<sequence>MPAAVPPSSPQNEEDVARAHQWSDDEAQHLDPSNKGKGKSREAEQPEYAPVTDEDADTRRREEDLAGAHQWSDDEAEHLDPSNKGKGKARKAYPDEEDASSSSEQQEYPPVTDDEAETRRIEENLRRWEGSGAHETKGGSGIFAGGWPATYGPLQRMARKLTLEESLRTRTILIRASVHTLRSTPKTRSMSSRSTRSPPRPRPLQPIRNTRTRSRTQAAADPFSDAEAIMSPSCRAAFPDAATREGFNSFATAATSIVDRVVVVPSSAHTKAARAPSATCAAAALAAGHAASCTGSDSRRRGKDAVVA</sequence>
<dbReference type="AlphaFoldDB" id="A0AAD7KEM4"/>
<gene>
    <name evidence="2" type="ORF">B0H16DRAFT_476401</name>
</gene>
<dbReference type="EMBL" id="JARKIB010000003">
    <property type="protein sequence ID" value="KAJ7783045.1"/>
    <property type="molecule type" value="Genomic_DNA"/>
</dbReference>
<protein>
    <submittedName>
        <fullName evidence="2">Uncharacterized protein</fullName>
    </submittedName>
</protein>
<feature type="compositionally biased region" description="Basic and acidic residues" evidence="1">
    <location>
        <begin position="117"/>
        <end position="137"/>
    </location>
</feature>
<feature type="compositionally biased region" description="Basic and acidic residues" evidence="1">
    <location>
        <begin position="57"/>
        <end position="66"/>
    </location>
</feature>
<name>A0AAD7KEM4_9AGAR</name>
<dbReference type="Proteomes" id="UP001215598">
    <property type="component" value="Unassembled WGS sequence"/>
</dbReference>
<accession>A0AAD7KEM4</accession>
<keyword evidence="3" id="KW-1185">Reference proteome</keyword>
<feature type="region of interest" description="Disordered" evidence="1">
    <location>
        <begin position="178"/>
        <end position="222"/>
    </location>
</feature>
<reference evidence="2" key="1">
    <citation type="submission" date="2023-03" db="EMBL/GenBank/DDBJ databases">
        <title>Massive genome expansion in bonnet fungi (Mycena s.s.) driven by repeated elements and novel gene families across ecological guilds.</title>
        <authorList>
            <consortium name="Lawrence Berkeley National Laboratory"/>
            <person name="Harder C.B."/>
            <person name="Miyauchi S."/>
            <person name="Viragh M."/>
            <person name="Kuo A."/>
            <person name="Thoen E."/>
            <person name="Andreopoulos B."/>
            <person name="Lu D."/>
            <person name="Skrede I."/>
            <person name="Drula E."/>
            <person name="Henrissat B."/>
            <person name="Morin E."/>
            <person name="Kohler A."/>
            <person name="Barry K."/>
            <person name="LaButti K."/>
            <person name="Morin E."/>
            <person name="Salamov A."/>
            <person name="Lipzen A."/>
            <person name="Mereny Z."/>
            <person name="Hegedus B."/>
            <person name="Baldrian P."/>
            <person name="Stursova M."/>
            <person name="Weitz H."/>
            <person name="Taylor A."/>
            <person name="Grigoriev I.V."/>
            <person name="Nagy L.G."/>
            <person name="Martin F."/>
            <person name="Kauserud H."/>
        </authorList>
    </citation>
    <scope>NUCLEOTIDE SEQUENCE</scope>
    <source>
        <strain evidence="2">CBHHK182m</strain>
    </source>
</reference>
<comment type="caution">
    <text evidence="2">The sequence shown here is derived from an EMBL/GenBank/DDBJ whole genome shotgun (WGS) entry which is preliminary data.</text>
</comment>
<evidence type="ECO:0000313" key="2">
    <source>
        <dbReference type="EMBL" id="KAJ7783045.1"/>
    </source>
</evidence>
<feature type="compositionally biased region" description="Low complexity" evidence="1">
    <location>
        <begin position="182"/>
        <end position="197"/>
    </location>
</feature>